<gene>
    <name evidence="1" type="ORF">C3E79_09920</name>
</gene>
<keyword evidence="2" id="KW-1185">Reference proteome</keyword>
<accession>A0A2S0WG56</accession>
<name>A0A2S0WG56_9CORY</name>
<reference evidence="2" key="1">
    <citation type="submission" date="2018-01" db="EMBL/GenBank/DDBJ databases">
        <authorList>
            <person name="Li J."/>
        </authorList>
    </citation>
    <scope>NUCLEOTIDE SEQUENCE [LARGE SCALE GENOMIC DNA]</scope>
    <source>
        <strain evidence="2">2184</strain>
    </source>
</reference>
<dbReference type="Proteomes" id="UP000244754">
    <property type="component" value="Chromosome"/>
</dbReference>
<dbReference type="AlphaFoldDB" id="A0A2S0WG56"/>
<proteinExistence type="predicted"/>
<protein>
    <submittedName>
        <fullName evidence="1">Uncharacterized protein</fullName>
    </submittedName>
</protein>
<evidence type="ECO:0000313" key="1">
    <source>
        <dbReference type="EMBL" id="AWB84749.1"/>
    </source>
</evidence>
<dbReference type="EMBL" id="CP026948">
    <property type="protein sequence ID" value="AWB84749.1"/>
    <property type="molecule type" value="Genomic_DNA"/>
</dbReference>
<sequence length="131" mass="13711">MLLFYLGGFHNPRPHDLDLAIIADNPAAAAPVEQALTSSLGESINVSTVATREEATDLLANREIAGAFVPAGLDGADHADLLIASGSSVTTAETVVTIFQRLTQAQEVRLAIEDVVPVDADDPWGRTSSST</sequence>
<evidence type="ECO:0000313" key="2">
    <source>
        <dbReference type="Proteomes" id="UP000244754"/>
    </source>
</evidence>
<dbReference type="KEGG" id="clia:C3E79_09920"/>
<organism evidence="1 2">
    <name type="scientific">Corynebacterium liangguodongii</name>
    <dbReference type="NCBI Taxonomy" id="2079535"/>
    <lineage>
        <taxon>Bacteria</taxon>
        <taxon>Bacillati</taxon>
        <taxon>Actinomycetota</taxon>
        <taxon>Actinomycetes</taxon>
        <taxon>Mycobacteriales</taxon>
        <taxon>Corynebacteriaceae</taxon>
        <taxon>Corynebacterium</taxon>
    </lineage>
</organism>